<evidence type="ECO:0000259" key="2">
    <source>
        <dbReference type="Pfam" id="PF00144"/>
    </source>
</evidence>
<dbReference type="InterPro" id="IPR001466">
    <property type="entry name" value="Beta-lactam-related"/>
</dbReference>
<organism evidence="3 4">
    <name type="scientific">Kutzneria viridogrisea</name>
    <dbReference type="NCBI Taxonomy" id="47990"/>
    <lineage>
        <taxon>Bacteria</taxon>
        <taxon>Bacillati</taxon>
        <taxon>Actinomycetota</taxon>
        <taxon>Actinomycetes</taxon>
        <taxon>Pseudonocardiales</taxon>
        <taxon>Pseudonocardiaceae</taxon>
        <taxon>Kutzneria</taxon>
    </lineage>
</organism>
<dbReference type="PANTHER" id="PTHR46825:SF7">
    <property type="entry name" value="D-ALANYL-D-ALANINE CARBOXYPEPTIDASE"/>
    <property type="match status" value="1"/>
</dbReference>
<feature type="domain" description="Beta-lactamase-related" evidence="2">
    <location>
        <begin position="32"/>
        <end position="348"/>
    </location>
</feature>
<dbReference type="EMBL" id="JACJID010000002">
    <property type="protein sequence ID" value="MBA8925311.1"/>
    <property type="molecule type" value="Genomic_DNA"/>
</dbReference>
<dbReference type="PANTHER" id="PTHR46825">
    <property type="entry name" value="D-ALANYL-D-ALANINE-CARBOXYPEPTIDASE/ENDOPEPTIDASE AMPH"/>
    <property type="match status" value="1"/>
</dbReference>
<accession>A0ABR6BF10</accession>
<reference evidence="3 4" key="1">
    <citation type="submission" date="2020-08" db="EMBL/GenBank/DDBJ databases">
        <title>Genomic Encyclopedia of Archaeal and Bacterial Type Strains, Phase II (KMG-II): from individual species to whole genera.</title>
        <authorList>
            <person name="Goeker M."/>
        </authorList>
    </citation>
    <scope>NUCLEOTIDE SEQUENCE [LARGE SCALE GENOMIC DNA]</scope>
    <source>
        <strain evidence="3 4">DSM 43850</strain>
    </source>
</reference>
<keyword evidence="3" id="KW-0121">Carboxypeptidase</keyword>
<dbReference type="Gene3D" id="3.40.710.10">
    <property type="entry name" value="DD-peptidase/beta-lactamase superfamily"/>
    <property type="match status" value="1"/>
</dbReference>
<evidence type="ECO:0000313" key="3">
    <source>
        <dbReference type="EMBL" id="MBA8925311.1"/>
    </source>
</evidence>
<name>A0ABR6BF10_9PSEU</name>
<dbReference type="Pfam" id="PF00144">
    <property type="entry name" value="Beta-lactamase"/>
    <property type="match status" value="1"/>
</dbReference>
<feature type="chain" id="PRO_5046855240" evidence="1">
    <location>
        <begin position="23"/>
        <end position="380"/>
    </location>
</feature>
<keyword evidence="3" id="KW-0645">Protease</keyword>
<proteinExistence type="predicted"/>
<dbReference type="Proteomes" id="UP000517916">
    <property type="component" value="Unassembled WGS sequence"/>
</dbReference>
<dbReference type="SUPFAM" id="SSF56601">
    <property type="entry name" value="beta-lactamase/transpeptidase-like"/>
    <property type="match status" value="1"/>
</dbReference>
<dbReference type="InterPro" id="IPR050491">
    <property type="entry name" value="AmpC-like"/>
</dbReference>
<evidence type="ECO:0000313" key="4">
    <source>
        <dbReference type="Proteomes" id="UP000517916"/>
    </source>
</evidence>
<keyword evidence="4" id="KW-1185">Reference proteome</keyword>
<dbReference type="EC" id="3.4.16.4" evidence="3"/>
<comment type="caution">
    <text evidence="3">The sequence shown here is derived from an EMBL/GenBank/DDBJ whole genome shotgun (WGS) entry which is preliminary data.</text>
</comment>
<dbReference type="GO" id="GO:0009002">
    <property type="term" value="F:serine-type D-Ala-D-Ala carboxypeptidase activity"/>
    <property type="evidence" value="ECO:0007669"/>
    <property type="project" value="UniProtKB-EC"/>
</dbReference>
<feature type="signal peptide" evidence="1">
    <location>
        <begin position="1"/>
        <end position="22"/>
    </location>
</feature>
<keyword evidence="1" id="KW-0732">Signal</keyword>
<gene>
    <name evidence="3" type="ORF">BC739_002510</name>
</gene>
<evidence type="ECO:0000256" key="1">
    <source>
        <dbReference type="SAM" id="SignalP"/>
    </source>
</evidence>
<dbReference type="InterPro" id="IPR012338">
    <property type="entry name" value="Beta-lactam/transpept-like"/>
</dbReference>
<dbReference type="RefSeq" id="WP_025360004.1">
    <property type="nucleotide sequence ID" value="NZ_BAAABQ010000084.1"/>
</dbReference>
<protein>
    <submittedName>
        <fullName evidence="3">D-alanyl-D-alanine carboxypeptidase</fullName>
        <ecNumber evidence="3">3.4.16.4</ecNumber>
    </submittedName>
</protein>
<sequence>MLATASAAVISASVLLAPSASAATAPHAATQAAIDTLRTQDDSPGAGVVVREGDSMWSLSSGTRAVNQNLPFGPDHKARIGSLTKTFTSAIVLQLVAANQVDLDAPVETYLPGVVKGNGYDGTKISVRQLLNHTSGIADYLSLDVLLNPANQLRTHTLAEVASWGLAQPPMFAPGKGQRYSDTNYILAGMIIEKVTGNPYDQELRSRIITPLGLTNTFLPTPGDKVMPPGHVRGYIRKTVLGMHFFVDLTDFIEPSMGLSGGGMVSSGADTSRFYQALLTGRVVPAAQLAEMLKPNGVPGASFPDYGLGVDRFPLPCGGSAWGHYGRWPGYVAYSAATTDGRSAFVVVNTLDSIVGSGGSGGPGPAEPGVALATALCDKN</sequence>
<keyword evidence="3" id="KW-0378">Hydrolase</keyword>